<sequence length="33" mass="3785">IFVLSGGYLQRKGVIFEINGGFSKRKCVIFIYM</sequence>
<reference evidence="1 2" key="1">
    <citation type="submission" date="2013-04" db="EMBL/GenBank/DDBJ databases">
        <title>Genome sequence of Chlamydia psittaci 10-1398/11.</title>
        <authorList>
            <person name="Huot-Creasy H."/>
            <person name="McCracken C.L."/>
            <person name="Humphries M."/>
            <person name="Sachse K."/>
            <person name="Laroucau K."/>
            <person name="Bavoil P."/>
            <person name="Myers G.S."/>
        </authorList>
    </citation>
    <scope>NUCLEOTIDE SEQUENCE [LARGE SCALE GENOMIC DNA]</scope>
    <source>
        <strain evidence="1 2">10_1398_11</strain>
    </source>
</reference>
<evidence type="ECO:0000313" key="2">
    <source>
        <dbReference type="Proteomes" id="UP000016200"/>
    </source>
</evidence>
<dbReference type="AlphaFoldDB" id="S7KFM2"/>
<dbReference type="HOGENOM" id="CLU_194364_4_1_0"/>
<comment type="caution">
    <text evidence="1">The sequence shown here is derived from an EMBL/GenBank/DDBJ whole genome shotgun (WGS) entry which is preliminary data.</text>
</comment>
<feature type="non-terminal residue" evidence="1">
    <location>
        <position position="1"/>
    </location>
</feature>
<dbReference type="EMBL" id="ATNB01000126">
    <property type="protein sequence ID" value="EPP34981.1"/>
    <property type="molecule type" value="Genomic_DNA"/>
</dbReference>
<dbReference type="Proteomes" id="UP000016200">
    <property type="component" value="Unassembled WGS sequence"/>
</dbReference>
<proteinExistence type="predicted"/>
<organism evidence="1 2">
    <name type="scientific">Chlamydia ibidis</name>
    <dbReference type="NCBI Taxonomy" id="1405396"/>
    <lineage>
        <taxon>Bacteria</taxon>
        <taxon>Pseudomonadati</taxon>
        <taxon>Chlamydiota</taxon>
        <taxon>Chlamydiia</taxon>
        <taxon>Chlamydiales</taxon>
        <taxon>Chlamydiaceae</taxon>
        <taxon>Chlamydia/Chlamydophila group</taxon>
        <taxon>Chlamydia</taxon>
    </lineage>
</organism>
<accession>S7KFM2</accession>
<gene>
    <name evidence="1" type="ORF">CP10139811_1108</name>
</gene>
<name>S7KFM2_9CHLA</name>
<evidence type="ECO:0000313" key="1">
    <source>
        <dbReference type="EMBL" id="EPP34981.1"/>
    </source>
</evidence>
<protein>
    <submittedName>
        <fullName evidence="1">Uncharacterized protein</fullName>
    </submittedName>
</protein>